<dbReference type="STRING" id="930131.SAMN05216389_101232"/>
<evidence type="ECO:0000313" key="2">
    <source>
        <dbReference type="Proteomes" id="UP000198618"/>
    </source>
</evidence>
<proteinExistence type="predicted"/>
<reference evidence="1 2" key="1">
    <citation type="submission" date="2016-10" db="EMBL/GenBank/DDBJ databases">
        <authorList>
            <person name="de Groot N.N."/>
        </authorList>
    </citation>
    <scope>NUCLEOTIDE SEQUENCE [LARGE SCALE GENOMIC DNA]</scope>
    <source>
        <strain evidence="1 2">IBRC-M 10780</strain>
    </source>
</reference>
<organism evidence="1 2">
    <name type="scientific">Oceanobacillus limi</name>
    <dbReference type="NCBI Taxonomy" id="930131"/>
    <lineage>
        <taxon>Bacteria</taxon>
        <taxon>Bacillati</taxon>
        <taxon>Bacillota</taxon>
        <taxon>Bacilli</taxon>
        <taxon>Bacillales</taxon>
        <taxon>Bacillaceae</taxon>
        <taxon>Oceanobacillus</taxon>
    </lineage>
</organism>
<dbReference type="OrthoDB" id="2862147at2"/>
<protein>
    <submittedName>
        <fullName evidence="1">Uncharacterized protein</fullName>
    </submittedName>
</protein>
<keyword evidence="2" id="KW-1185">Reference proteome</keyword>
<accession>A0A1H9Y789</accession>
<dbReference type="EMBL" id="FOHE01000001">
    <property type="protein sequence ID" value="SES64638.1"/>
    <property type="molecule type" value="Genomic_DNA"/>
</dbReference>
<gene>
    <name evidence="1" type="ORF">SAMN05216389_101232</name>
</gene>
<dbReference type="AlphaFoldDB" id="A0A1H9Y789"/>
<evidence type="ECO:0000313" key="1">
    <source>
        <dbReference type="EMBL" id="SES64638.1"/>
    </source>
</evidence>
<name>A0A1H9Y789_9BACI</name>
<sequence length="201" mass="22740">MKTLGALVGSFKNFHGGMVILKGKIIFLFMLLSLVVFGCSPESGNSSDENTTMIKTVLTEQLTGPDERFIELVEDPANVTVIGEGKTFDSQTNTELELYLEETYKSYFTENFYDTFIGLYAINFQAALFNNNYEMNVESIDTKKNRSIEGAYDFTVHVTYKQKDQEAKDAELSGRAYIYEEGKIADLMFAKDNDLPDELKQ</sequence>
<dbReference type="Proteomes" id="UP000198618">
    <property type="component" value="Unassembled WGS sequence"/>
</dbReference>